<dbReference type="Pfam" id="PF18451">
    <property type="entry name" value="CdiA_C"/>
    <property type="match status" value="1"/>
</dbReference>
<dbReference type="EMBL" id="CP011542">
    <property type="protein sequence ID" value="AKK05231.1"/>
    <property type="molecule type" value="Genomic_DNA"/>
</dbReference>
<dbReference type="Proteomes" id="UP000035199">
    <property type="component" value="Plasmid phiCmus45274"/>
</dbReference>
<dbReference type="Proteomes" id="UP000035199">
    <property type="component" value="Chromosome"/>
</dbReference>
<dbReference type="OrthoDB" id="3194844at2"/>
<reference evidence="4" key="2">
    <citation type="submission" date="2015-05" db="EMBL/GenBank/DDBJ databases">
        <title>Complete genome sequence of Corynebacterium mustelae DSM 45274, isolated from various tissues of a male ferret with lethal sepsis.</title>
        <authorList>
            <person name="Ruckert C."/>
            <person name="Albersmeier A."/>
            <person name="Winkler A."/>
            <person name="Tauch A."/>
        </authorList>
    </citation>
    <scope>NUCLEOTIDE SEQUENCE [LARGE SCALE GENOMIC DNA]</scope>
    <source>
        <strain evidence="4">DSM 45274</strain>
        <plasmid evidence="4">Plasmid phiCmus45274</plasmid>
    </source>
</reference>
<keyword evidence="3" id="KW-0614">Plasmid</keyword>
<dbReference type="Pfam" id="PF25310">
    <property type="entry name" value="VG15"/>
    <property type="match status" value="1"/>
</dbReference>
<reference evidence="2 4" key="1">
    <citation type="journal article" date="2015" name="Genome Announc.">
        <title>Complete Genome Sequence of the Type Strain Corynebacterium mustelae DSM 45274, Isolated from Various Tissues of a Male Ferret with Lethal Sepsis.</title>
        <authorList>
            <person name="Ruckert C."/>
            <person name="Eimer J."/>
            <person name="Winkler A."/>
            <person name="Tauch A."/>
        </authorList>
    </citation>
    <scope>NUCLEOTIDE SEQUENCE [LARGE SCALE GENOMIC DNA]</scope>
    <source>
        <strain evidence="2 4">DSM 45274</strain>
        <plasmid evidence="3">phiCmus45274</plasmid>
        <plasmid evidence="4">Plasmid phiCmus45274</plasmid>
    </source>
</reference>
<organism evidence="2 4">
    <name type="scientific">Corynebacterium mustelae</name>
    <dbReference type="NCBI Taxonomy" id="571915"/>
    <lineage>
        <taxon>Bacteria</taxon>
        <taxon>Bacillati</taxon>
        <taxon>Actinomycetota</taxon>
        <taxon>Actinomycetes</taxon>
        <taxon>Mycobacteriales</taxon>
        <taxon>Corynebacteriaceae</taxon>
        <taxon>Corynebacterium</taxon>
    </lineage>
</organism>
<evidence type="ECO:0000313" key="3">
    <source>
        <dbReference type="EMBL" id="AKK07443.1"/>
    </source>
</evidence>
<sequence length="443" mass="48757">MARDLVAEREYQRSLDMLRILAQRDFVAWWEQAYRLGVLERQKQAVELLHAVASQYGEQAAYAAADYLFRSRQLDDVLARLDYPEVADPAGLEQAEASFGWALNTSRKEGVLDVELAKRKLAGVLNRLVLQPARETVAEATRVAGTRFARVPQPGACNFCLMLASRGDVYSEKTVLQRSRGGSYHDNCSCLAIEVQTPADLPVINQQLEELWAESTAGVSGSQAQRDAFAAAVQERRSRVDVTQQRASINVRNQARLARKVENERGNEAPAWVPSDAVLVEAKPKYATRVPSSRKTVSELLDLGLVDHPSVRRKGGLSKSEREAEEKEVSAVKVLEGALGGSDGVYRVARAQEIGLEGVKTPDFVVLGESVDIKTLDSIGGIKNRLRGASQQAEYAVFDARGLEVTAEKITENLIKAVDKQGHVVRGILVISNVGNFYWKGEK</sequence>
<geneLocation type="plasmid" evidence="3 4">
    <name>phiCmus45274</name>
</geneLocation>
<dbReference type="STRING" id="571915.CMUST_04445"/>
<dbReference type="InterPro" id="IPR057369">
    <property type="entry name" value="VG15"/>
</dbReference>
<dbReference type="Gene3D" id="3.40.1350.120">
    <property type="match status" value="1"/>
</dbReference>
<dbReference type="KEGG" id="cmv:CMUST_15775"/>
<dbReference type="RefSeq" id="WP_052844522.1">
    <property type="nucleotide sequence ID" value="NZ_CP011542.1"/>
</dbReference>
<dbReference type="EMBL" id="CP011544">
    <property type="protein sequence ID" value="AKK07443.1"/>
    <property type="molecule type" value="Genomic_DNA"/>
</dbReference>
<gene>
    <name evidence="2" type="ORF">CMUST_04445</name>
    <name evidence="3" type="ORF">CMUST_15775</name>
</gene>
<protein>
    <recommendedName>
        <fullName evidence="1">tRNA nuclease CdiA C-terminal domain-containing protein</fullName>
    </recommendedName>
</protein>
<name>A0A0G3GVP7_9CORY</name>
<proteinExistence type="predicted"/>
<evidence type="ECO:0000259" key="1">
    <source>
        <dbReference type="Pfam" id="PF18451"/>
    </source>
</evidence>
<feature type="domain" description="tRNA nuclease CdiA C-terminal" evidence="1">
    <location>
        <begin position="360"/>
        <end position="436"/>
    </location>
</feature>
<accession>A0A0G3GVP7</accession>
<dbReference type="PATRIC" id="fig|571915.4.peg.3384"/>
<evidence type="ECO:0000313" key="2">
    <source>
        <dbReference type="EMBL" id="AKK05231.1"/>
    </source>
</evidence>
<keyword evidence="4" id="KW-1185">Reference proteome</keyword>
<evidence type="ECO:0000313" key="4">
    <source>
        <dbReference type="Proteomes" id="UP000035199"/>
    </source>
</evidence>
<dbReference type="InterPro" id="IPR040559">
    <property type="entry name" value="CdiA_C"/>
</dbReference>
<dbReference type="AlphaFoldDB" id="A0A0G3GVP7"/>
<dbReference type="KEGG" id="cmv:CMUST_04445"/>